<dbReference type="Proteomes" id="UP000762676">
    <property type="component" value="Unassembled WGS sequence"/>
</dbReference>
<feature type="compositionally biased region" description="Polar residues" evidence="1">
    <location>
        <begin position="133"/>
        <end position="143"/>
    </location>
</feature>
<organism evidence="2 3">
    <name type="scientific">Elysia marginata</name>
    <dbReference type="NCBI Taxonomy" id="1093978"/>
    <lineage>
        <taxon>Eukaryota</taxon>
        <taxon>Metazoa</taxon>
        <taxon>Spiralia</taxon>
        <taxon>Lophotrochozoa</taxon>
        <taxon>Mollusca</taxon>
        <taxon>Gastropoda</taxon>
        <taxon>Heterobranchia</taxon>
        <taxon>Euthyneura</taxon>
        <taxon>Panpulmonata</taxon>
        <taxon>Sacoglossa</taxon>
        <taxon>Placobranchoidea</taxon>
        <taxon>Plakobranchidae</taxon>
        <taxon>Elysia</taxon>
    </lineage>
</organism>
<feature type="compositionally biased region" description="Polar residues" evidence="1">
    <location>
        <begin position="1"/>
        <end position="15"/>
    </location>
</feature>
<evidence type="ECO:0000313" key="2">
    <source>
        <dbReference type="EMBL" id="GFS05113.1"/>
    </source>
</evidence>
<protein>
    <submittedName>
        <fullName evidence="2">Uncharacterized protein</fullName>
    </submittedName>
</protein>
<evidence type="ECO:0000256" key="1">
    <source>
        <dbReference type="SAM" id="MobiDB-lite"/>
    </source>
</evidence>
<dbReference type="EMBL" id="BMAT01002343">
    <property type="protein sequence ID" value="GFS05113.1"/>
    <property type="molecule type" value="Genomic_DNA"/>
</dbReference>
<feature type="compositionally biased region" description="Basic and acidic residues" evidence="1">
    <location>
        <begin position="100"/>
        <end position="115"/>
    </location>
</feature>
<feature type="region of interest" description="Disordered" evidence="1">
    <location>
        <begin position="1"/>
        <end position="25"/>
    </location>
</feature>
<reference evidence="2 3" key="1">
    <citation type="journal article" date="2021" name="Elife">
        <title>Chloroplast acquisition without the gene transfer in kleptoplastic sea slugs, Plakobranchus ocellatus.</title>
        <authorList>
            <person name="Maeda T."/>
            <person name="Takahashi S."/>
            <person name="Yoshida T."/>
            <person name="Shimamura S."/>
            <person name="Takaki Y."/>
            <person name="Nagai Y."/>
            <person name="Toyoda A."/>
            <person name="Suzuki Y."/>
            <person name="Arimoto A."/>
            <person name="Ishii H."/>
            <person name="Satoh N."/>
            <person name="Nishiyama T."/>
            <person name="Hasebe M."/>
            <person name="Maruyama T."/>
            <person name="Minagawa J."/>
            <person name="Obokata J."/>
            <person name="Shigenobu S."/>
        </authorList>
    </citation>
    <scope>NUCLEOTIDE SEQUENCE [LARGE SCALE GENOMIC DNA]</scope>
</reference>
<feature type="compositionally biased region" description="Basic residues" evidence="1">
    <location>
        <begin position="57"/>
        <end position="75"/>
    </location>
</feature>
<feature type="compositionally biased region" description="Low complexity" evidence="1">
    <location>
        <begin position="86"/>
        <end position="97"/>
    </location>
</feature>
<proteinExistence type="predicted"/>
<keyword evidence="3" id="KW-1185">Reference proteome</keyword>
<name>A0AAV4I3Z9_9GAST</name>
<sequence length="193" mass="21784">MGAWFSSITGRSLANQDAAKKVPKKVQNAVFECQASTSAQAREGCGCPNMNLNARPVARRRKRRKRLTARKRRTTRGSTQDPQPGPSHSLPSHSGSSRADCYKCRPSKRDSKDSLARAAQARAATVAKRRKSSTTLPRNSESPQVPPTPTEYNPGLSNWRPWCPWRSDEPFAYLELEEDVRLTYREYNYWLSS</sequence>
<comment type="caution">
    <text evidence="2">The sequence shown here is derived from an EMBL/GenBank/DDBJ whole genome shotgun (WGS) entry which is preliminary data.</text>
</comment>
<gene>
    <name evidence="2" type="ORF">ElyMa_001191700</name>
</gene>
<feature type="region of interest" description="Disordered" evidence="1">
    <location>
        <begin position="38"/>
        <end position="153"/>
    </location>
</feature>
<dbReference type="AlphaFoldDB" id="A0AAV4I3Z9"/>
<evidence type="ECO:0000313" key="3">
    <source>
        <dbReference type="Proteomes" id="UP000762676"/>
    </source>
</evidence>
<accession>A0AAV4I3Z9</accession>
<feature type="compositionally biased region" description="Low complexity" evidence="1">
    <location>
        <begin position="116"/>
        <end position="126"/>
    </location>
</feature>